<dbReference type="Pfam" id="PF00535">
    <property type="entry name" value="Glycos_transf_2"/>
    <property type="match status" value="1"/>
</dbReference>
<protein>
    <submittedName>
        <fullName evidence="2">Glycosyltransferase family 2 protein</fullName>
    </submittedName>
</protein>
<name>A0A9D9N3A7_9BACT</name>
<dbReference type="PANTHER" id="PTHR22916">
    <property type="entry name" value="GLYCOSYLTRANSFERASE"/>
    <property type="match status" value="1"/>
</dbReference>
<feature type="domain" description="Glycosyltransferase 2-like" evidence="1">
    <location>
        <begin position="5"/>
        <end position="144"/>
    </location>
</feature>
<evidence type="ECO:0000313" key="2">
    <source>
        <dbReference type="EMBL" id="MBO8458896.1"/>
    </source>
</evidence>
<reference evidence="2" key="1">
    <citation type="submission" date="2020-10" db="EMBL/GenBank/DDBJ databases">
        <authorList>
            <person name="Gilroy R."/>
        </authorList>
    </citation>
    <scope>NUCLEOTIDE SEQUENCE</scope>
    <source>
        <strain evidence="2">G3-3990</strain>
    </source>
</reference>
<dbReference type="AlphaFoldDB" id="A0A9D9N3A7"/>
<evidence type="ECO:0000259" key="1">
    <source>
        <dbReference type="Pfam" id="PF00535"/>
    </source>
</evidence>
<evidence type="ECO:0000313" key="3">
    <source>
        <dbReference type="Proteomes" id="UP000823641"/>
    </source>
</evidence>
<dbReference type="Proteomes" id="UP000823641">
    <property type="component" value="Unassembled WGS sequence"/>
</dbReference>
<reference evidence="2" key="2">
    <citation type="journal article" date="2021" name="PeerJ">
        <title>Extensive microbial diversity within the chicken gut microbiome revealed by metagenomics and culture.</title>
        <authorList>
            <person name="Gilroy R."/>
            <person name="Ravi A."/>
            <person name="Getino M."/>
            <person name="Pursley I."/>
            <person name="Horton D.L."/>
            <person name="Alikhan N.F."/>
            <person name="Baker D."/>
            <person name="Gharbi K."/>
            <person name="Hall N."/>
            <person name="Watson M."/>
            <person name="Adriaenssens E.M."/>
            <person name="Foster-Nyarko E."/>
            <person name="Jarju S."/>
            <person name="Secka A."/>
            <person name="Antonio M."/>
            <person name="Oren A."/>
            <person name="Chaudhuri R.R."/>
            <person name="La Ragione R."/>
            <person name="Hildebrand F."/>
            <person name="Pallen M.J."/>
        </authorList>
    </citation>
    <scope>NUCLEOTIDE SEQUENCE</scope>
    <source>
        <strain evidence="2">G3-3990</strain>
    </source>
</reference>
<dbReference type="InterPro" id="IPR029044">
    <property type="entry name" value="Nucleotide-diphossugar_trans"/>
</dbReference>
<proteinExistence type="predicted"/>
<dbReference type="PANTHER" id="PTHR22916:SF3">
    <property type="entry name" value="UDP-GLCNAC:BETAGAL BETA-1,3-N-ACETYLGLUCOSAMINYLTRANSFERASE-LIKE PROTEIN 1"/>
    <property type="match status" value="1"/>
</dbReference>
<gene>
    <name evidence="2" type="ORF">IAA73_00960</name>
</gene>
<accession>A0A9D9N3A7</accession>
<dbReference type="InterPro" id="IPR001173">
    <property type="entry name" value="Glyco_trans_2-like"/>
</dbReference>
<dbReference type="SUPFAM" id="SSF53448">
    <property type="entry name" value="Nucleotide-diphospho-sugar transferases"/>
    <property type="match status" value="1"/>
</dbReference>
<sequence length="311" mass="36252">MCKISVVIPVYNSKNFIRQCMDSIIYQTFSEFEIICVDDGSTDESYTILSRYSQQYKNIQVVRQKNKGQGPARNKGVTLARGKYVKFVDADDYLHPDALRILYETAERTKADIIVSKAFCVNEAGDITSPLKMWNNLIGNYTRESFINLDFFNNKCSPVLWDKLIKTKIAKTYLSPSLKRGQDFVTLIKYISACNNIYFIEDRLYYYRHHNLSIMATTESRETIMLDFTTEQMAIKVMQDCFQNTKAYSFYCKRILQEWANRIEANKELLMSRDTALIKNLMTNIHNNLFTIKENINLTASARNQKKTLIF</sequence>
<organism evidence="2 3">
    <name type="scientific">Candidatus Gallipaludibacter merdavium</name>
    <dbReference type="NCBI Taxonomy" id="2840839"/>
    <lineage>
        <taxon>Bacteria</taxon>
        <taxon>Pseudomonadati</taxon>
        <taxon>Bacteroidota</taxon>
        <taxon>Bacteroidia</taxon>
        <taxon>Bacteroidales</taxon>
        <taxon>Candidatus Gallipaludibacter</taxon>
    </lineage>
</organism>
<dbReference type="CDD" id="cd00761">
    <property type="entry name" value="Glyco_tranf_GTA_type"/>
    <property type="match status" value="1"/>
</dbReference>
<dbReference type="Gene3D" id="3.90.550.10">
    <property type="entry name" value="Spore Coat Polysaccharide Biosynthesis Protein SpsA, Chain A"/>
    <property type="match status" value="1"/>
</dbReference>
<comment type="caution">
    <text evidence="2">The sequence shown here is derived from an EMBL/GenBank/DDBJ whole genome shotgun (WGS) entry which is preliminary data.</text>
</comment>
<dbReference type="GO" id="GO:0016758">
    <property type="term" value="F:hexosyltransferase activity"/>
    <property type="evidence" value="ECO:0007669"/>
    <property type="project" value="UniProtKB-ARBA"/>
</dbReference>
<dbReference type="EMBL" id="JADIMG010000004">
    <property type="protein sequence ID" value="MBO8458896.1"/>
    <property type="molecule type" value="Genomic_DNA"/>
</dbReference>